<dbReference type="AlphaFoldDB" id="A0A410WTR8"/>
<dbReference type="InterPro" id="IPR014923">
    <property type="entry name" value="DUF1802"/>
</dbReference>
<dbReference type="GeneID" id="95374816"/>
<organism evidence="2 3">
    <name type="scientific">Paenibacillus chitinolyticus</name>
    <dbReference type="NCBI Taxonomy" id="79263"/>
    <lineage>
        <taxon>Bacteria</taxon>
        <taxon>Bacillati</taxon>
        <taxon>Bacillota</taxon>
        <taxon>Bacilli</taxon>
        <taxon>Bacillales</taxon>
        <taxon>Paenibacillaceae</taxon>
        <taxon>Paenibacillus</taxon>
    </lineage>
</organism>
<dbReference type="PIRSF" id="PIRSF018957">
    <property type="entry name" value="UCP018957"/>
    <property type="match status" value="1"/>
</dbReference>
<accession>A0A410WTR8</accession>
<dbReference type="Pfam" id="PF08819">
    <property type="entry name" value="DUF1802"/>
    <property type="match status" value="1"/>
</dbReference>
<sequence>MTHSHMALKEWASAVQALEQGEQVLIMRKGGIREETRDFRVVSDAFYLYPTYEHQKPHLIKDSAQPRLQETLDGWNPDDRQVTISSWAELVRDIEISDGETLEKLQPFHIWTETFAEERLKWKRKQPLHVMLLRVYKLDKPVTLDVDPSYEGCKSWIELHGELESAGRTPVLSDEAFRAAVDRVEKALADGGPVNGA</sequence>
<dbReference type="Proteomes" id="UP001527202">
    <property type="component" value="Unassembled WGS sequence"/>
</dbReference>
<dbReference type="OrthoDB" id="9808776at2"/>
<dbReference type="Proteomes" id="UP000288943">
    <property type="component" value="Chromosome"/>
</dbReference>
<reference evidence="2 3" key="1">
    <citation type="submission" date="2018-01" db="EMBL/GenBank/DDBJ databases">
        <title>The whole genome sequencing and assembly of Paenibacillus chitinolyticus KCCM 41400 strain.</title>
        <authorList>
            <person name="Kim J.-Y."/>
            <person name="Park M.-K."/>
            <person name="Lee Y.-J."/>
            <person name="Yi H."/>
            <person name="Bahn Y.-S."/>
            <person name="Kim J.F."/>
            <person name="Lee D.-W."/>
        </authorList>
    </citation>
    <scope>NUCLEOTIDE SEQUENCE [LARGE SCALE GENOMIC DNA]</scope>
    <source>
        <strain evidence="2 3">KCCM 41400</strain>
    </source>
</reference>
<protein>
    <submittedName>
        <fullName evidence="2">DUF1802 domain-containing protein</fullName>
    </submittedName>
    <submittedName>
        <fullName evidence="1">DUF1802 family protein</fullName>
    </submittedName>
</protein>
<dbReference type="EMBL" id="CP026520">
    <property type="protein sequence ID" value="QAV17667.1"/>
    <property type="molecule type" value="Genomic_DNA"/>
</dbReference>
<dbReference type="KEGG" id="pchi:PC41400_08330"/>
<reference evidence="1 4" key="2">
    <citation type="submission" date="2022-05" db="EMBL/GenBank/DDBJ databases">
        <title>Genome Sequencing of Bee-Associated Microbes.</title>
        <authorList>
            <person name="Dunlap C."/>
        </authorList>
    </citation>
    <scope>NUCLEOTIDE SEQUENCE [LARGE SCALE GENOMIC DNA]</scope>
    <source>
        <strain evidence="1 4">NRRL B-23120</strain>
    </source>
</reference>
<gene>
    <name evidence="1" type="ORF">M5X16_25335</name>
    <name evidence="2" type="ORF">PC41400_08330</name>
</gene>
<evidence type="ECO:0000313" key="4">
    <source>
        <dbReference type="Proteomes" id="UP001527202"/>
    </source>
</evidence>
<dbReference type="InterPro" id="IPR008307">
    <property type="entry name" value="UCP018957"/>
</dbReference>
<dbReference type="EMBL" id="JAMDMJ010000039">
    <property type="protein sequence ID" value="MCY9599086.1"/>
    <property type="molecule type" value="Genomic_DNA"/>
</dbReference>
<evidence type="ECO:0000313" key="2">
    <source>
        <dbReference type="EMBL" id="QAV17667.1"/>
    </source>
</evidence>
<name>A0A410WTR8_9BACL</name>
<dbReference type="RefSeq" id="WP_042229037.1">
    <property type="nucleotide sequence ID" value="NZ_CP026520.1"/>
</dbReference>
<evidence type="ECO:0000313" key="1">
    <source>
        <dbReference type="EMBL" id="MCY9599086.1"/>
    </source>
</evidence>
<keyword evidence="4" id="KW-1185">Reference proteome</keyword>
<evidence type="ECO:0000313" key="3">
    <source>
        <dbReference type="Proteomes" id="UP000288943"/>
    </source>
</evidence>
<proteinExistence type="predicted"/>